<feature type="region of interest" description="Disordered" evidence="2">
    <location>
        <begin position="1"/>
        <end position="135"/>
    </location>
</feature>
<organism evidence="3 4">
    <name type="scientific">Lithohypha guttulata</name>
    <dbReference type="NCBI Taxonomy" id="1690604"/>
    <lineage>
        <taxon>Eukaryota</taxon>
        <taxon>Fungi</taxon>
        <taxon>Dikarya</taxon>
        <taxon>Ascomycota</taxon>
        <taxon>Pezizomycotina</taxon>
        <taxon>Eurotiomycetes</taxon>
        <taxon>Chaetothyriomycetidae</taxon>
        <taxon>Chaetothyriales</taxon>
        <taxon>Trichomeriaceae</taxon>
        <taxon>Lithohypha</taxon>
    </lineage>
</organism>
<gene>
    <name evidence="3" type="ORF">LTR24_008188</name>
</gene>
<accession>A0ABR0K0S4</accession>
<feature type="region of interest" description="Disordered" evidence="2">
    <location>
        <begin position="158"/>
        <end position="186"/>
    </location>
</feature>
<dbReference type="EMBL" id="JAVRRG010000136">
    <property type="protein sequence ID" value="KAK5081489.1"/>
    <property type="molecule type" value="Genomic_DNA"/>
</dbReference>
<protein>
    <submittedName>
        <fullName evidence="3">Uncharacterized protein</fullName>
    </submittedName>
</protein>
<comment type="caution">
    <text evidence="3">The sequence shown here is derived from an EMBL/GenBank/DDBJ whole genome shotgun (WGS) entry which is preliminary data.</text>
</comment>
<evidence type="ECO:0000256" key="1">
    <source>
        <dbReference type="SAM" id="Coils"/>
    </source>
</evidence>
<dbReference type="Proteomes" id="UP001345013">
    <property type="component" value="Unassembled WGS sequence"/>
</dbReference>
<keyword evidence="1" id="KW-0175">Coiled coil</keyword>
<reference evidence="3 4" key="1">
    <citation type="submission" date="2023-08" db="EMBL/GenBank/DDBJ databases">
        <title>Black Yeasts Isolated from many extreme environments.</title>
        <authorList>
            <person name="Coleine C."/>
            <person name="Stajich J.E."/>
            <person name="Selbmann L."/>
        </authorList>
    </citation>
    <scope>NUCLEOTIDE SEQUENCE [LARGE SCALE GENOMIC DNA]</scope>
    <source>
        <strain evidence="3 4">CCFEE 5885</strain>
    </source>
</reference>
<proteinExistence type="predicted"/>
<evidence type="ECO:0000313" key="4">
    <source>
        <dbReference type="Proteomes" id="UP001345013"/>
    </source>
</evidence>
<feature type="compositionally biased region" description="Basic and acidic residues" evidence="2">
    <location>
        <begin position="1"/>
        <end position="11"/>
    </location>
</feature>
<name>A0ABR0K0S4_9EURO</name>
<evidence type="ECO:0000313" key="3">
    <source>
        <dbReference type="EMBL" id="KAK5081489.1"/>
    </source>
</evidence>
<sequence length="739" mass="81594">MSQSQKKDIADFFRPYAKTIPRKRPTPDLDDDTIVVRSDRSTPSTPVTSRKFAQYKTDTHRSPSRPTVSPLATPKTGRSVSIAIRSPVGASTFKPASGKKPLFESPTNGSQDTPKPSTSFSFADAPATSRKVVEHGNVVEVRDSDDSDNESLQSLTDILSRKPEDSGLAKSSQTDASSKQEEERRSLLSLYTGGRSNPILKKDRLRDLHKLEQANRFDLSGILDDDRKDEARRAVLAKANAELEETTKELEDSKRAEMDKKMLAAILSGNASDDVEPEEYSRLMSAVDRTEAFAAEKTFSFFRAAGPRGTSSSKKTKKQFPASSIPASLWQPKDTAARDRAYLSGFVSELAGHNRIDDDALRWTFDSVLLEAQDDLRQTYIDTITIASSSWTRSNVTPDNVQSIFDKLGADPHALRDGTPVEARYHLNNESRKHDYKQLLIVLRLMKCICADMDFATLSKLTSITSRMSLDVHLMSNKLVCHAVESLLNELTDLGDTDSRSHVHERLLSDLGANLTEPTLQSQFLAHFIPTSPSAAELRCRLASSFLFGADHAGKLLKPQTSTSTSSPLIRITNTLSEHPLFTTTKSLSTLEDAESYSTLMAQTAILDAAIGDGFHPASFRSRSEQQIFNADVDTLADHIHALSVNIADTGASHMRRTEAKDALQALHFRLLYQVRTKPRRKRHVFDRDGAFSGAETAFGKMGKGGIADAFEVEGTKKSGEFMNKFLKKKVAKPDDLSS</sequence>
<keyword evidence="4" id="KW-1185">Reference proteome</keyword>
<feature type="compositionally biased region" description="Polar residues" evidence="2">
    <location>
        <begin position="105"/>
        <end position="121"/>
    </location>
</feature>
<feature type="coiled-coil region" evidence="1">
    <location>
        <begin position="233"/>
        <end position="260"/>
    </location>
</feature>
<evidence type="ECO:0000256" key="2">
    <source>
        <dbReference type="SAM" id="MobiDB-lite"/>
    </source>
</evidence>